<dbReference type="EMBL" id="MN739920">
    <property type="protein sequence ID" value="QHT77633.1"/>
    <property type="molecule type" value="Genomic_DNA"/>
</dbReference>
<feature type="compositionally biased region" description="Polar residues" evidence="2">
    <location>
        <begin position="43"/>
        <end position="54"/>
    </location>
</feature>
<keyword evidence="1" id="KW-0175">Coiled coil</keyword>
<evidence type="ECO:0000256" key="1">
    <source>
        <dbReference type="SAM" id="Coils"/>
    </source>
</evidence>
<keyword evidence="3" id="KW-0472">Membrane</keyword>
<keyword evidence="3" id="KW-0812">Transmembrane</keyword>
<proteinExistence type="predicted"/>
<feature type="region of interest" description="Disordered" evidence="2">
    <location>
        <begin position="1"/>
        <end position="20"/>
    </location>
</feature>
<protein>
    <submittedName>
        <fullName evidence="4">Uncharacterized protein</fullName>
    </submittedName>
</protein>
<sequence length="226" mass="25687">MSLVTTASLWTNDDNQKKRTPTMRRTIKLKPTIPTIGEPDDYVSQSENYQNLDNNSNLEETQRHMENRNSRVNDLLNKITAADNENDKMGSFTPLPNPNINIKKDMTDNTDTKIYVPPTVTYSAAANAMKESPYMANGSASAVYSNYANSYQPPSGVVSQPYYAKMGLKMGDDKIMEKINYMIHLLEEQQNEKTNNITEEFILYTFLGVFIIFVVDSFSRSGKYSR</sequence>
<feature type="region of interest" description="Disordered" evidence="2">
    <location>
        <begin position="32"/>
        <end position="54"/>
    </location>
</feature>
<feature type="transmembrane region" description="Helical" evidence="3">
    <location>
        <begin position="201"/>
        <end position="219"/>
    </location>
</feature>
<feature type="compositionally biased region" description="Polar residues" evidence="2">
    <location>
        <begin position="1"/>
        <end position="13"/>
    </location>
</feature>
<feature type="coiled-coil region" evidence="1">
    <location>
        <begin position="58"/>
        <end position="85"/>
    </location>
</feature>
<evidence type="ECO:0000313" key="4">
    <source>
        <dbReference type="EMBL" id="QHT77633.1"/>
    </source>
</evidence>
<evidence type="ECO:0000256" key="3">
    <source>
        <dbReference type="SAM" id="Phobius"/>
    </source>
</evidence>
<name>A0A6C0HCA6_9ZZZZ</name>
<dbReference type="AlphaFoldDB" id="A0A6C0HCA6"/>
<evidence type="ECO:0000256" key="2">
    <source>
        <dbReference type="SAM" id="MobiDB-lite"/>
    </source>
</evidence>
<feature type="region of interest" description="Disordered" evidence="2">
    <location>
        <begin position="85"/>
        <end position="105"/>
    </location>
</feature>
<keyword evidence="3" id="KW-1133">Transmembrane helix</keyword>
<accession>A0A6C0HCA6</accession>
<reference evidence="4" key="1">
    <citation type="journal article" date="2020" name="Nature">
        <title>Giant virus diversity and host interactions through global metagenomics.</title>
        <authorList>
            <person name="Schulz F."/>
            <person name="Roux S."/>
            <person name="Paez-Espino D."/>
            <person name="Jungbluth S."/>
            <person name="Walsh D.A."/>
            <person name="Denef V.J."/>
            <person name="McMahon K.D."/>
            <person name="Konstantinidis K.T."/>
            <person name="Eloe-Fadrosh E.A."/>
            <person name="Kyrpides N.C."/>
            <person name="Woyke T."/>
        </authorList>
    </citation>
    <scope>NUCLEOTIDE SEQUENCE</scope>
    <source>
        <strain evidence="4">GVMAG-M-3300023179-90</strain>
    </source>
</reference>
<organism evidence="4">
    <name type="scientific">viral metagenome</name>
    <dbReference type="NCBI Taxonomy" id="1070528"/>
    <lineage>
        <taxon>unclassified sequences</taxon>
        <taxon>metagenomes</taxon>
        <taxon>organismal metagenomes</taxon>
    </lineage>
</organism>